<keyword evidence="2" id="KW-1185">Reference proteome</keyword>
<organism evidence="1 2">
    <name type="scientific">Exidia glandulosa HHB12029</name>
    <dbReference type="NCBI Taxonomy" id="1314781"/>
    <lineage>
        <taxon>Eukaryota</taxon>
        <taxon>Fungi</taxon>
        <taxon>Dikarya</taxon>
        <taxon>Basidiomycota</taxon>
        <taxon>Agaricomycotina</taxon>
        <taxon>Agaricomycetes</taxon>
        <taxon>Auriculariales</taxon>
        <taxon>Exidiaceae</taxon>
        <taxon>Exidia</taxon>
    </lineage>
</organism>
<evidence type="ECO:0000313" key="2">
    <source>
        <dbReference type="Proteomes" id="UP000077266"/>
    </source>
</evidence>
<reference evidence="1 2" key="1">
    <citation type="journal article" date="2016" name="Mol. Biol. Evol.">
        <title>Comparative Genomics of Early-Diverging Mushroom-Forming Fungi Provides Insights into the Origins of Lignocellulose Decay Capabilities.</title>
        <authorList>
            <person name="Nagy L.G."/>
            <person name="Riley R."/>
            <person name="Tritt A."/>
            <person name="Adam C."/>
            <person name="Daum C."/>
            <person name="Floudas D."/>
            <person name="Sun H."/>
            <person name="Yadav J.S."/>
            <person name="Pangilinan J."/>
            <person name="Larsson K.H."/>
            <person name="Matsuura K."/>
            <person name="Barry K."/>
            <person name="Labutti K."/>
            <person name="Kuo R."/>
            <person name="Ohm R.A."/>
            <person name="Bhattacharya S.S."/>
            <person name="Shirouzu T."/>
            <person name="Yoshinaga Y."/>
            <person name="Martin F.M."/>
            <person name="Grigoriev I.V."/>
            <person name="Hibbett D.S."/>
        </authorList>
    </citation>
    <scope>NUCLEOTIDE SEQUENCE [LARGE SCALE GENOMIC DNA]</scope>
    <source>
        <strain evidence="1 2">HHB12029</strain>
    </source>
</reference>
<feature type="non-terminal residue" evidence="1">
    <location>
        <position position="671"/>
    </location>
</feature>
<dbReference type="InParanoid" id="A0A165LA80"/>
<dbReference type="InterPro" id="IPR036397">
    <property type="entry name" value="RNaseH_sf"/>
</dbReference>
<dbReference type="AlphaFoldDB" id="A0A165LA80"/>
<sequence>DAGGKALFDVKARNDAAYIVWLSRYLAPDKERPIWAFLADALFSMHARVADDKRISIEMRVNPFCQDWKPNPHKLPFILQQILRVARAYDLVLDRPYIPYRVRVMMPAWAHLGRFARAWENNPTSKCLKTRHEASMVEHLEELAEQDELDHSDYSDCECENCETDRGIGCPAPYKCSNAAGDLLAILAPKWNLNTIQDDLESPNPVDRTLDQRALDNGEPVVFRKFEAIPKEVAHLYRIFSRHLTINRETTVDEIWTRDAATTDSQPNNRPVAVAYACGAVLHGGLDGKKSGYAVHFPEHEASDEHGSCQSQHHTQERSAVIAIIKAAEKVDPDRRLFIVTNSKSAVKKLTVLAAKNEQRGWLDHPNNADVFRHAMAILRSRAAETTLACVTRKHARPETVLMERTSRRALNAARGTVQARVVPPGIEKYDAPGAQLHGITQRAAHTVVRQIRALETPARRRTRANVRAVKAAVERQNGLAPTEEQIWISIKSRDLARNVRNFLWKGLHGGHKIGDYFNGMPAPWRDYALCPLCDTSETLQHILFECKSRERETVWDLASNLMSTRLQLWPTLNLGSVLGCMLLVFNDEPNGGLTRAMRIIISESAFLIWKIRCERRIEHEDDTDLSPSTDEITGRWRAVINARISHDRHLTNRRRYRGKALDEDLVLETW</sequence>
<gene>
    <name evidence="1" type="ORF">EXIGLDRAFT_584680</name>
</gene>
<proteinExistence type="predicted"/>
<accession>A0A165LA80</accession>
<protein>
    <recommendedName>
        <fullName evidence="3">Reverse transcriptase zinc-binding domain-containing protein</fullName>
    </recommendedName>
</protein>
<dbReference type="Proteomes" id="UP000077266">
    <property type="component" value="Unassembled WGS sequence"/>
</dbReference>
<dbReference type="Gene3D" id="3.30.420.10">
    <property type="entry name" value="Ribonuclease H-like superfamily/Ribonuclease H"/>
    <property type="match status" value="1"/>
</dbReference>
<evidence type="ECO:0008006" key="3">
    <source>
        <dbReference type="Google" id="ProtNLM"/>
    </source>
</evidence>
<feature type="non-terminal residue" evidence="1">
    <location>
        <position position="1"/>
    </location>
</feature>
<dbReference type="STRING" id="1314781.A0A165LA80"/>
<evidence type="ECO:0000313" key="1">
    <source>
        <dbReference type="EMBL" id="KZV97585.1"/>
    </source>
</evidence>
<name>A0A165LA80_EXIGL</name>
<dbReference type="GO" id="GO:0003676">
    <property type="term" value="F:nucleic acid binding"/>
    <property type="evidence" value="ECO:0007669"/>
    <property type="project" value="InterPro"/>
</dbReference>
<dbReference type="OrthoDB" id="2752996at2759"/>
<dbReference type="EMBL" id="KV425928">
    <property type="protein sequence ID" value="KZV97585.1"/>
    <property type="molecule type" value="Genomic_DNA"/>
</dbReference>